<dbReference type="HAMAP" id="MF_01185">
    <property type="entry name" value="FliW"/>
    <property type="match status" value="1"/>
</dbReference>
<dbReference type="RefSeq" id="WP_343837793.1">
    <property type="nucleotide sequence ID" value="NZ_BAAADO010000002.1"/>
</dbReference>
<comment type="subunit">
    <text evidence="4">Interacts with translational regulator CsrA and flagellin(s).</text>
</comment>
<evidence type="ECO:0000256" key="1">
    <source>
        <dbReference type="ARBA" id="ARBA00022490"/>
    </source>
</evidence>
<comment type="caution">
    <text evidence="6">The sequence shown here is derived from an EMBL/GenBank/DDBJ whole genome shotgun (WGS) entry which is preliminary data.</text>
</comment>
<dbReference type="Proteomes" id="UP001500880">
    <property type="component" value="Unassembled WGS sequence"/>
</dbReference>
<keyword evidence="7" id="KW-1185">Reference proteome</keyword>
<gene>
    <name evidence="4 6" type="primary">fliW</name>
    <name evidence="6" type="ORF">GCM10008986_07580</name>
</gene>
<dbReference type="Pfam" id="PF02623">
    <property type="entry name" value="FliW"/>
    <property type="match status" value="1"/>
</dbReference>
<dbReference type="NCBIfam" id="NF009793">
    <property type="entry name" value="PRK13285.1-1"/>
    <property type="match status" value="1"/>
</dbReference>
<protein>
    <recommendedName>
        <fullName evidence="4">Flagellar assembly factor FliW</fullName>
    </recommendedName>
</protein>
<keyword evidence="6" id="KW-0969">Cilium</keyword>
<sequence length="155" mass="17730">MKIDTLYFGEINIDQEKVITFENGLPGFQDEQEYTLLNLPDNQAFQILQSVHTRELAFVLTVPYFTYQDYEFDLDQGTVSQLEIEKPEDVTVYSIVTLHDSLKNSTLNLQAPVVINVKNNRGKQVVLTDTNYKTKHPLQPESEGQAHASTHAENR</sequence>
<evidence type="ECO:0000313" key="7">
    <source>
        <dbReference type="Proteomes" id="UP001500880"/>
    </source>
</evidence>
<organism evidence="6 7">
    <name type="scientific">Salinibacillus aidingensis</name>
    <dbReference type="NCBI Taxonomy" id="237684"/>
    <lineage>
        <taxon>Bacteria</taxon>
        <taxon>Bacillati</taxon>
        <taxon>Bacillota</taxon>
        <taxon>Bacilli</taxon>
        <taxon>Bacillales</taxon>
        <taxon>Bacillaceae</taxon>
        <taxon>Salinibacillus</taxon>
    </lineage>
</organism>
<dbReference type="PANTHER" id="PTHR39190">
    <property type="entry name" value="FLAGELLAR ASSEMBLY FACTOR FLIW"/>
    <property type="match status" value="1"/>
</dbReference>
<accession>A0ABP3KSN1</accession>
<evidence type="ECO:0000313" key="6">
    <source>
        <dbReference type="EMBL" id="GAA0484833.1"/>
    </source>
</evidence>
<evidence type="ECO:0000256" key="4">
    <source>
        <dbReference type="HAMAP-Rule" id="MF_01185"/>
    </source>
</evidence>
<keyword evidence="4" id="KW-0143">Chaperone</keyword>
<dbReference type="InterPro" id="IPR003775">
    <property type="entry name" value="Flagellar_assembly_factor_FliW"/>
</dbReference>
<dbReference type="InterPro" id="IPR024046">
    <property type="entry name" value="Flagellar_assmbl_FliW_dom_sf"/>
</dbReference>
<comment type="subcellular location">
    <subcellularLocation>
        <location evidence="4">Cytoplasm</location>
    </subcellularLocation>
</comment>
<name>A0ABP3KSN1_9BACI</name>
<keyword evidence="6" id="KW-0966">Cell projection</keyword>
<keyword evidence="3 4" id="KW-0810">Translation regulation</keyword>
<dbReference type="SUPFAM" id="SSF141457">
    <property type="entry name" value="BH3618-like"/>
    <property type="match status" value="1"/>
</dbReference>
<evidence type="ECO:0000256" key="2">
    <source>
        <dbReference type="ARBA" id="ARBA00022795"/>
    </source>
</evidence>
<keyword evidence="2 4" id="KW-1005">Bacterial flagellum biogenesis</keyword>
<dbReference type="Gene3D" id="2.30.290.10">
    <property type="entry name" value="BH3618-like"/>
    <property type="match status" value="1"/>
</dbReference>
<comment type="similarity">
    <text evidence="4">Belongs to the FliW family.</text>
</comment>
<evidence type="ECO:0000256" key="5">
    <source>
        <dbReference type="SAM" id="MobiDB-lite"/>
    </source>
</evidence>
<dbReference type="PANTHER" id="PTHR39190:SF1">
    <property type="entry name" value="FLAGELLAR ASSEMBLY FACTOR FLIW"/>
    <property type="match status" value="1"/>
</dbReference>
<comment type="function">
    <text evidence="4">Acts as an anti-CsrA protein, binds CsrA and prevents it from repressing translation of its target genes, one of which is flagellin. Binds to flagellin and participates in the assembly of the flagellum.</text>
</comment>
<keyword evidence="6" id="KW-0282">Flagellum</keyword>
<evidence type="ECO:0000256" key="3">
    <source>
        <dbReference type="ARBA" id="ARBA00022845"/>
    </source>
</evidence>
<reference evidence="7" key="1">
    <citation type="journal article" date="2019" name="Int. J. Syst. Evol. Microbiol.">
        <title>The Global Catalogue of Microorganisms (GCM) 10K type strain sequencing project: providing services to taxonomists for standard genome sequencing and annotation.</title>
        <authorList>
            <consortium name="The Broad Institute Genomics Platform"/>
            <consortium name="The Broad Institute Genome Sequencing Center for Infectious Disease"/>
            <person name="Wu L."/>
            <person name="Ma J."/>
        </authorList>
    </citation>
    <scope>NUCLEOTIDE SEQUENCE [LARGE SCALE GENOMIC DNA]</scope>
    <source>
        <strain evidence="7">JCM 12389</strain>
    </source>
</reference>
<keyword evidence="1 4" id="KW-0963">Cytoplasm</keyword>
<dbReference type="EMBL" id="BAAADO010000002">
    <property type="protein sequence ID" value="GAA0484833.1"/>
    <property type="molecule type" value="Genomic_DNA"/>
</dbReference>
<feature type="region of interest" description="Disordered" evidence="5">
    <location>
        <begin position="134"/>
        <end position="155"/>
    </location>
</feature>
<proteinExistence type="inferred from homology"/>